<protein>
    <submittedName>
        <fullName evidence="2">TIM-barrel protein, nifR3 family</fullName>
    </submittedName>
</protein>
<reference evidence="2" key="2">
    <citation type="journal article" date="2014" name="ISME J.">
        <title>Microbial stratification in low pH oxic and suboxic macroscopic growths along an acid mine drainage.</title>
        <authorList>
            <person name="Mendez-Garcia C."/>
            <person name="Mesa V."/>
            <person name="Sprenger R.R."/>
            <person name="Richter M."/>
            <person name="Diez M.S."/>
            <person name="Solano J."/>
            <person name="Bargiela R."/>
            <person name="Golyshina O.V."/>
            <person name="Manteca A."/>
            <person name="Ramos J.L."/>
            <person name="Gallego J.R."/>
            <person name="Llorente I."/>
            <person name="Martins Dos Santos V.A."/>
            <person name="Jensen O.N."/>
            <person name="Pelaez A.I."/>
            <person name="Sanchez J."/>
            <person name="Ferrer M."/>
        </authorList>
    </citation>
    <scope>NUCLEOTIDE SEQUENCE</scope>
</reference>
<dbReference type="GO" id="GO:0003723">
    <property type="term" value="F:RNA binding"/>
    <property type="evidence" value="ECO:0007669"/>
    <property type="project" value="TreeGrafter"/>
</dbReference>
<feature type="non-terminal residue" evidence="2">
    <location>
        <position position="246"/>
    </location>
</feature>
<dbReference type="Pfam" id="PF01207">
    <property type="entry name" value="Dus"/>
    <property type="match status" value="1"/>
</dbReference>
<organism evidence="2">
    <name type="scientific">mine drainage metagenome</name>
    <dbReference type="NCBI Taxonomy" id="410659"/>
    <lineage>
        <taxon>unclassified sequences</taxon>
        <taxon>metagenomes</taxon>
        <taxon>ecological metagenomes</taxon>
    </lineage>
</organism>
<name>T1CVL5_9ZZZZ</name>
<dbReference type="CDD" id="cd02801">
    <property type="entry name" value="DUS_like_FMN"/>
    <property type="match status" value="1"/>
</dbReference>
<feature type="domain" description="DUS-like FMN-binding" evidence="1">
    <location>
        <begin position="2"/>
        <end position="235"/>
    </location>
</feature>
<dbReference type="SUPFAM" id="SSF51395">
    <property type="entry name" value="FMN-linked oxidoreductases"/>
    <property type="match status" value="1"/>
</dbReference>
<dbReference type="GO" id="GO:0017150">
    <property type="term" value="F:tRNA dihydrouridine synthase activity"/>
    <property type="evidence" value="ECO:0007669"/>
    <property type="project" value="TreeGrafter"/>
</dbReference>
<evidence type="ECO:0000259" key="1">
    <source>
        <dbReference type="Pfam" id="PF01207"/>
    </source>
</evidence>
<evidence type="ECO:0000313" key="2">
    <source>
        <dbReference type="EMBL" id="EQD74020.1"/>
    </source>
</evidence>
<dbReference type="InterPro" id="IPR024036">
    <property type="entry name" value="tRNA-dHydroUridine_Synthase_C"/>
</dbReference>
<dbReference type="Gene3D" id="1.10.1200.80">
    <property type="entry name" value="Putative flavin oxidoreducatase, domain 2"/>
    <property type="match status" value="1"/>
</dbReference>
<sequence length="246" mass="27229">MMGSEADEMAAAAKVLLEAGFDVIDLNFACPVKKVMGRCRGGYLLNDPDEALKIMRAVRAVVPGPLTMKLRRALDESSQAAENFDRIFNEAVNLDFAAISVHGRTVEQKYTGTADWDFLRNLKARYPHMTLFGSGDVFTAKDALRMVTHTGVDGVWIARGAIGNPWIFREFAALIAGRPALEPPGIFEQRAGLLEHFALAVEIYGEQQASRQMRKIGIKYSRLHTEGADVWRAFIAVKSQADWNAV</sequence>
<dbReference type="Gene3D" id="3.20.20.70">
    <property type="entry name" value="Aldolase class I"/>
    <property type="match status" value="1"/>
</dbReference>
<comment type="caution">
    <text evidence="2">The sequence shown here is derived from an EMBL/GenBank/DDBJ whole genome shotgun (WGS) entry which is preliminary data.</text>
</comment>
<reference evidence="2" key="1">
    <citation type="submission" date="2013-08" db="EMBL/GenBank/DDBJ databases">
        <authorList>
            <person name="Mendez C."/>
            <person name="Richter M."/>
            <person name="Ferrer M."/>
            <person name="Sanchez J."/>
        </authorList>
    </citation>
    <scope>NUCLEOTIDE SEQUENCE</scope>
</reference>
<dbReference type="AlphaFoldDB" id="T1CVL5"/>
<accession>T1CVL5</accession>
<proteinExistence type="predicted"/>
<dbReference type="EMBL" id="AUZX01003395">
    <property type="protein sequence ID" value="EQD74020.1"/>
    <property type="molecule type" value="Genomic_DNA"/>
</dbReference>
<dbReference type="PANTHER" id="PTHR45846">
    <property type="entry name" value="TRNA-DIHYDROURIDINE(47) SYNTHASE [NAD(P)(+)]-LIKE"/>
    <property type="match status" value="1"/>
</dbReference>
<gene>
    <name evidence="2" type="ORF">B1A_04659</name>
</gene>
<dbReference type="InterPro" id="IPR013785">
    <property type="entry name" value="Aldolase_TIM"/>
</dbReference>
<dbReference type="InterPro" id="IPR035587">
    <property type="entry name" value="DUS-like_FMN-bd"/>
</dbReference>
<dbReference type="PANTHER" id="PTHR45846:SF1">
    <property type="entry name" value="TRNA-DIHYDROURIDINE(47) SYNTHASE [NAD(P)(+)]-LIKE"/>
    <property type="match status" value="1"/>
</dbReference>